<dbReference type="Proteomes" id="UP001144256">
    <property type="component" value="Unassembled WGS sequence"/>
</dbReference>
<dbReference type="InterPro" id="IPR046953">
    <property type="entry name" value="Spore_GerAC-like_C"/>
</dbReference>
<feature type="domain" description="Spore germination protein N-terminal" evidence="9">
    <location>
        <begin position="26"/>
        <end position="194"/>
    </location>
</feature>
<accession>A0A9W6DDC0</accession>
<reference evidence="10" key="1">
    <citation type="submission" date="2022-06" db="EMBL/GenBank/DDBJ databases">
        <title>Vallitalea longa sp. nov., an anaerobic bacterium isolated from marine sediment.</title>
        <authorList>
            <person name="Hirano S."/>
            <person name="Terahara T."/>
            <person name="Mori K."/>
            <person name="Hamada M."/>
            <person name="Matsumoto R."/>
            <person name="Kobayashi T."/>
        </authorList>
    </citation>
    <scope>NUCLEOTIDE SEQUENCE</scope>
    <source>
        <strain evidence="10">SH18-1</strain>
    </source>
</reference>
<comment type="caution">
    <text evidence="10">The sequence shown here is derived from an EMBL/GenBank/DDBJ whole genome shotgun (WGS) entry which is preliminary data.</text>
</comment>
<proteinExistence type="inferred from homology"/>
<evidence type="ECO:0000256" key="2">
    <source>
        <dbReference type="ARBA" id="ARBA00007886"/>
    </source>
</evidence>
<keyword evidence="7" id="KW-0449">Lipoprotein</keyword>
<dbReference type="GO" id="GO:0016020">
    <property type="term" value="C:membrane"/>
    <property type="evidence" value="ECO:0007669"/>
    <property type="project" value="UniProtKB-SubCell"/>
</dbReference>
<keyword evidence="3" id="KW-0309">Germination</keyword>
<evidence type="ECO:0000256" key="6">
    <source>
        <dbReference type="ARBA" id="ARBA00023139"/>
    </source>
</evidence>
<evidence type="ECO:0000313" key="10">
    <source>
        <dbReference type="EMBL" id="GKX28561.1"/>
    </source>
</evidence>
<dbReference type="AlphaFoldDB" id="A0A9W6DDC0"/>
<evidence type="ECO:0000259" key="9">
    <source>
        <dbReference type="Pfam" id="PF25198"/>
    </source>
</evidence>
<evidence type="ECO:0000313" key="11">
    <source>
        <dbReference type="Proteomes" id="UP001144256"/>
    </source>
</evidence>
<dbReference type="PANTHER" id="PTHR35789:SF1">
    <property type="entry name" value="SPORE GERMINATION PROTEIN B3"/>
    <property type="match status" value="1"/>
</dbReference>
<name>A0A9W6DDC0_9FIRM</name>
<evidence type="ECO:0000256" key="4">
    <source>
        <dbReference type="ARBA" id="ARBA00022729"/>
    </source>
</evidence>
<sequence length="388" mass="44351">MKKHKKIIIILELLITTCLISGCYDTYPIEELGVLLGVGYDIEFGDKVIYVDPAEIPIIGEGIIASNTYIGKGHTVFELVENRMTKMPSRFSLGTELVSIISEERARFGIEDLIDSILRDPNAGLKSLIAVNKGRCVDYYTVHNKSEETNSDILYNVIRLAHLSNFFTKDVSVDNIIRIYYQEGRKICLPYIELISEKPQITGLALFSHNKMAHKVPIKEAKLLNLLRNYDGKGYLYLSADEDQEFFDIEEFENYKNIISNNPLKYIDFNGNSSRKVKVSMEEGRLKYDIIVDISGVMLINTLVEQKLDKNTVGLIEKAFTKKMEKQLSEEVSKVQKVYKEDFLDITQYAVAKYGRQSVYSSDEYFENSIINVKVNFKIESVGRNSEN</sequence>
<evidence type="ECO:0000259" key="8">
    <source>
        <dbReference type="Pfam" id="PF05504"/>
    </source>
</evidence>
<comment type="subcellular location">
    <subcellularLocation>
        <location evidence="1">Membrane</location>
        <topology evidence="1">Lipid-anchor</topology>
    </subcellularLocation>
</comment>
<feature type="domain" description="Spore germination GerAC-like C-terminal" evidence="8">
    <location>
        <begin position="202"/>
        <end position="383"/>
    </location>
</feature>
<organism evidence="10 11">
    <name type="scientific">Vallitalea longa</name>
    <dbReference type="NCBI Taxonomy" id="2936439"/>
    <lineage>
        <taxon>Bacteria</taxon>
        <taxon>Bacillati</taxon>
        <taxon>Bacillota</taxon>
        <taxon>Clostridia</taxon>
        <taxon>Lachnospirales</taxon>
        <taxon>Vallitaleaceae</taxon>
        <taxon>Vallitalea</taxon>
    </lineage>
</organism>
<evidence type="ECO:0000256" key="5">
    <source>
        <dbReference type="ARBA" id="ARBA00023136"/>
    </source>
</evidence>
<evidence type="ECO:0000256" key="3">
    <source>
        <dbReference type="ARBA" id="ARBA00022544"/>
    </source>
</evidence>
<dbReference type="InterPro" id="IPR038501">
    <property type="entry name" value="Spore_GerAC_C_sf"/>
</dbReference>
<dbReference type="InterPro" id="IPR008844">
    <property type="entry name" value="Spore_GerAC-like"/>
</dbReference>
<dbReference type="RefSeq" id="WP_281812957.1">
    <property type="nucleotide sequence ID" value="NZ_BRLB01000001.1"/>
</dbReference>
<comment type="similarity">
    <text evidence="2">Belongs to the GerABKC lipoprotein family.</text>
</comment>
<keyword evidence="6" id="KW-0564">Palmitate</keyword>
<dbReference type="GO" id="GO:0009847">
    <property type="term" value="P:spore germination"/>
    <property type="evidence" value="ECO:0007669"/>
    <property type="project" value="InterPro"/>
</dbReference>
<dbReference type="EMBL" id="BRLB01000001">
    <property type="protein sequence ID" value="GKX28561.1"/>
    <property type="molecule type" value="Genomic_DNA"/>
</dbReference>
<evidence type="ECO:0000256" key="7">
    <source>
        <dbReference type="ARBA" id="ARBA00023288"/>
    </source>
</evidence>
<dbReference type="PANTHER" id="PTHR35789">
    <property type="entry name" value="SPORE GERMINATION PROTEIN B3"/>
    <property type="match status" value="1"/>
</dbReference>
<dbReference type="Pfam" id="PF05504">
    <property type="entry name" value="Spore_GerAC"/>
    <property type="match status" value="1"/>
</dbReference>
<dbReference type="Pfam" id="PF25198">
    <property type="entry name" value="Spore_GerAC_N"/>
    <property type="match status" value="1"/>
</dbReference>
<keyword evidence="5" id="KW-0472">Membrane</keyword>
<dbReference type="Gene3D" id="3.30.300.210">
    <property type="entry name" value="Nutrient germinant receptor protein C, domain 3"/>
    <property type="match status" value="1"/>
</dbReference>
<dbReference type="PROSITE" id="PS51257">
    <property type="entry name" value="PROKAR_LIPOPROTEIN"/>
    <property type="match status" value="1"/>
</dbReference>
<keyword evidence="11" id="KW-1185">Reference proteome</keyword>
<protein>
    <submittedName>
        <fullName evidence="10">Spore germination protein</fullName>
    </submittedName>
</protein>
<dbReference type="InterPro" id="IPR057336">
    <property type="entry name" value="GerAC_N"/>
</dbReference>
<evidence type="ECO:0000256" key="1">
    <source>
        <dbReference type="ARBA" id="ARBA00004635"/>
    </source>
</evidence>
<gene>
    <name evidence="10" type="primary">gerAC</name>
    <name evidence="10" type="ORF">SH1V18_10410</name>
</gene>
<keyword evidence="4" id="KW-0732">Signal</keyword>